<comment type="caution">
    <text evidence="1">The sequence shown here is derived from an EMBL/GenBank/DDBJ whole genome shotgun (WGS) entry which is preliminary data.</text>
</comment>
<proteinExistence type="predicted"/>
<keyword evidence="2" id="KW-1185">Reference proteome</keyword>
<reference evidence="1 2" key="1">
    <citation type="submission" date="2023-01" db="EMBL/GenBank/DDBJ databases">
        <authorList>
            <person name="Whitehead M."/>
        </authorList>
    </citation>
    <scope>NUCLEOTIDE SEQUENCE [LARGE SCALE GENOMIC DNA]</scope>
</reference>
<accession>A0AAV0WK86</accession>
<sequence length="124" mass="14812">MEKDLRNINIAIKDEMIKKFKTVTNWNSLDQMEMTIIDYMIIKSKSEAKDSKERFILEIKILENKISSQRNSVTDLLKSNTRRNKLLANVLENINKIRHYLDMDQERITVFIILFCYTRNVINL</sequence>
<dbReference type="EMBL" id="CARXXK010000002">
    <property type="protein sequence ID" value="CAI6355931.1"/>
    <property type="molecule type" value="Genomic_DNA"/>
</dbReference>
<dbReference type="Proteomes" id="UP001160148">
    <property type="component" value="Unassembled WGS sequence"/>
</dbReference>
<evidence type="ECO:0000313" key="2">
    <source>
        <dbReference type="Proteomes" id="UP001160148"/>
    </source>
</evidence>
<evidence type="ECO:0000313" key="1">
    <source>
        <dbReference type="EMBL" id="CAI6355931.1"/>
    </source>
</evidence>
<gene>
    <name evidence="1" type="ORF">MEUPH1_LOCUS11729</name>
</gene>
<dbReference type="AlphaFoldDB" id="A0AAV0WK86"/>
<protein>
    <submittedName>
        <fullName evidence="1">Uncharacterized protein</fullName>
    </submittedName>
</protein>
<organism evidence="1 2">
    <name type="scientific">Macrosiphum euphorbiae</name>
    <name type="common">potato aphid</name>
    <dbReference type="NCBI Taxonomy" id="13131"/>
    <lineage>
        <taxon>Eukaryota</taxon>
        <taxon>Metazoa</taxon>
        <taxon>Ecdysozoa</taxon>
        <taxon>Arthropoda</taxon>
        <taxon>Hexapoda</taxon>
        <taxon>Insecta</taxon>
        <taxon>Pterygota</taxon>
        <taxon>Neoptera</taxon>
        <taxon>Paraneoptera</taxon>
        <taxon>Hemiptera</taxon>
        <taxon>Sternorrhyncha</taxon>
        <taxon>Aphidomorpha</taxon>
        <taxon>Aphidoidea</taxon>
        <taxon>Aphididae</taxon>
        <taxon>Macrosiphini</taxon>
        <taxon>Macrosiphum</taxon>
    </lineage>
</organism>
<name>A0AAV0WK86_9HEMI</name>